<dbReference type="KEGG" id="amq:AMETH_6356"/>
<proteinExistence type="predicted"/>
<sequence length="108" mass="12117">MSAHLDHRRRMHACPCGCGAEIPHSKFSCRASWQRLPKTMRQAITDNHGRDAAAHGAAVGEARRWLQANLPGRCEFRAPRADGRGESRCTAEKADGTDHCREHWWAES</sequence>
<dbReference type="KEGG" id="amq:AMETH_6297"/>
<evidence type="ECO:0000313" key="3">
    <source>
        <dbReference type="Proteomes" id="UP000062973"/>
    </source>
</evidence>
<evidence type="ECO:0000313" key="2">
    <source>
        <dbReference type="EMBL" id="AIJ26448.1"/>
    </source>
</evidence>
<dbReference type="HOGENOM" id="CLU_2191463_0_0_11"/>
<dbReference type="RefSeq" id="WP_017985223.1">
    <property type="nucleotide sequence ID" value="NZ_AQUL01000001.1"/>
</dbReference>
<reference evidence="2 3" key="1">
    <citation type="submission" date="2014-07" db="EMBL/GenBank/DDBJ databases">
        <title>Whole Genome Sequence of the Amycolatopsis methanolica 239.</title>
        <authorList>
            <person name="Tang B."/>
        </authorList>
    </citation>
    <scope>NUCLEOTIDE SEQUENCE [LARGE SCALE GENOMIC DNA]</scope>
    <source>
        <strain evidence="2 3">239</strain>
    </source>
</reference>
<dbReference type="STRING" id="1068978.AMETH_6297"/>
<dbReference type="PATRIC" id="fig|1068978.7.peg.6764"/>
<name>A0A076N0S4_AMYME</name>
<keyword evidence="3" id="KW-1185">Reference proteome</keyword>
<dbReference type="EMBL" id="CP009110">
    <property type="protein sequence ID" value="AIJ26389.1"/>
    <property type="molecule type" value="Genomic_DNA"/>
</dbReference>
<gene>
    <name evidence="1" type="ORF">AMETH_6297</name>
    <name evidence="2" type="ORF">AMETH_6356</name>
</gene>
<organism evidence="2 3">
    <name type="scientific">Amycolatopsis methanolica 239</name>
    <dbReference type="NCBI Taxonomy" id="1068978"/>
    <lineage>
        <taxon>Bacteria</taxon>
        <taxon>Bacillati</taxon>
        <taxon>Actinomycetota</taxon>
        <taxon>Actinomycetes</taxon>
        <taxon>Pseudonocardiales</taxon>
        <taxon>Pseudonocardiaceae</taxon>
        <taxon>Amycolatopsis</taxon>
        <taxon>Amycolatopsis methanolica group</taxon>
    </lineage>
</organism>
<dbReference type="AlphaFoldDB" id="A0A076N0S4"/>
<accession>A0A076N0S4</accession>
<dbReference type="Proteomes" id="UP000062973">
    <property type="component" value="Chromosome"/>
</dbReference>
<evidence type="ECO:0000313" key="1">
    <source>
        <dbReference type="EMBL" id="AIJ26389.1"/>
    </source>
</evidence>
<protein>
    <submittedName>
        <fullName evidence="2">Uncharacterized protein</fullName>
    </submittedName>
</protein>
<dbReference type="EMBL" id="CP009110">
    <property type="protein sequence ID" value="AIJ26448.1"/>
    <property type="molecule type" value="Genomic_DNA"/>
</dbReference>